<reference evidence="1 2" key="1">
    <citation type="submission" date="2019-03" db="EMBL/GenBank/DDBJ databases">
        <authorList>
            <person name="Kox A.R. M."/>
        </authorList>
    </citation>
    <scope>NUCLEOTIDE SEQUENCE [LARGE SCALE GENOMIC DNA]</scope>
    <source>
        <strain evidence="1">MTUNDRAET4 annotated genome</strain>
    </source>
</reference>
<proteinExistence type="predicted"/>
<accession>A0A4U8YYJ0</accession>
<dbReference type="AlphaFoldDB" id="A0A4U8YYJ0"/>
<dbReference type="EMBL" id="LR536450">
    <property type="protein sequence ID" value="VFU07864.1"/>
    <property type="molecule type" value="Genomic_DNA"/>
</dbReference>
<dbReference type="Proteomes" id="UP000294360">
    <property type="component" value="Chromosome"/>
</dbReference>
<protein>
    <submittedName>
        <fullName evidence="1">Uncharacterized protein</fullName>
    </submittedName>
</protein>
<gene>
    <name evidence="1" type="ORF">MTUNDRAET4_0971</name>
</gene>
<name>A0A4U8YYJ0_METTU</name>
<sequence>MFAKETSTRPGWLFVPALASASRQHSRNEPARPGFVDPVWLAPAKLW</sequence>
<evidence type="ECO:0000313" key="2">
    <source>
        <dbReference type="Proteomes" id="UP000294360"/>
    </source>
</evidence>
<evidence type="ECO:0000313" key="1">
    <source>
        <dbReference type="EMBL" id="VFU07864.1"/>
    </source>
</evidence>
<organism evidence="1 2">
    <name type="scientific">Methylocella tundrae</name>
    <dbReference type="NCBI Taxonomy" id="227605"/>
    <lineage>
        <taxon>Bacteria</taxon>
        <taxon>Pseudomonadati</taxon>
        <taxon>Pseudomonadota</taxon>
        <taxon>Alphaproteobacteria</taxon>
        <taxon>Hyphomicrobiales</taxon>
        <taxon>Beijerinckiaceae</taxon>
        <taxon>Methylocella</taxon>
    </lineage>
</organism>
<dbReference type="KEGG" id="mtun:MTUNDRAET4_0971"/>